<gene>
    <name evidence="3" type="ORF">TTAC_LOCUS3301</name>
</gene>
<dbReference type="STRING" id="6205.A0A0R3WRC6"/>
<dbReference type="InterPro" id="IPR057207">
    <property type="entry name" value="FBXL15_LRR"/>
</dbReference>
<dbReference type="WBParaSite" id="TTAC_0000331601-mRNA-1">
    <property type="protein sequence ID" value="TTAC_0000331601-mRNA-1"/>
    <property type="gene ID" value="TTAC_0000331601"/>
</dbReference>
<protein>
    <submittedName>
        <fullName evidence="5">F-box/LRR-repeat protein 15</fullName>
    </submittedName>
</protein>
<dbReference type="InterPro" id="IPR006553">
    <property type="entry name" value="Leu-rich_rpt_Cys-con_subtyp"/>
</dbReference>
<proteinExistence type="predicted"/>
<dbReference type="Proteomes" id="UP000274429">
    <property type="component" value="Unassembled WGS sequence"/>
</dbReference>
<name>A0A0R3WRC6_HYDTA</name>
<dbReference type="PANTHER" id="PTHR13318">
    <property type="entry name" value="PARTNER OF PAIRED, ISOFORM B-RELATED"/>
    <property type="match status" value="1"/>
</dbReference>
<dbReference type="InterPro" id="IPR001611">
    <property type="entry name" value="Leu-rich_rpt"/>
</dbReference>
<dbReference type="AlphaFoldDB" id="A0A0R3WRC6"/>
<keyword evidence="4" id="KW-1185">Reference proteome</keyword>
<dbReference type="SUPFAM" id="SSF52047">
    <property type="entry name" value="RNI-like"/>
    <property type="match status" value="1"/>
</dbReference>
<accession>A0A0R3WRC6</accession>
<dbReference type="Pfam" id="PF13516">
    <property type="entry name" value="LRR_6"/>
    <property type="match status" value="1"/>
</dbReference>
<reference evidence="3 4" key="2">
    <citation type="submission" date="2018-11" db="EMBL/GenBank/DDBJ databases">
        <authorList>
            <consortium name="Pathogen Informatics"/>
        </authorList>
    </citation>
    <scope>NUCLEOTIDE SEQUENCE [LARGE SCALE GENOMIC DNA]</scope>
</reference>
<evidence type="ECO:0000313" key="5">
    <source>
        <dbReference type="WBParaSite" id="TTAC_0000331601-mRNA-1"/>
    </source>
</evidence>
<feature type="domain" description="F-box/LRR-repeat protein 15-like leucin rich repeat" evidence="2">
    <location>
        <begin position="11"/>
        <end position="98"/>
    </location>
</feature>
<dbReference type="SMART" id="SM00367">
    <property type="entry name" value="LRR_CC"/>
    <property type="match status" value="6"/>
</dbReference>
<reference evidence="5" key="1">
    <citation type="submission" date="2017-02" db="UniProtKB">
        <authorList>
            <consortium name="WormBaseParasite"/>
        </authorList>
    </citation>
    <scope>IDENTIFICATION</scope>
</reference>
<dbReference type="PANTHER" id="PTHR13318:SF152">
    <property type="entry name" value="F-BOX_LRR-REPEAT PROTEIN 4"/>
    <property type="match status" value="1"/>
</dbReference>
<dbReference type="GO" id="GO:0019005">
    <property type="term" value="C:SCF ubiquitin ligase complex"/>
    <property type="evidence" value="ECO:0007669"/>
    <property type="project" value="TreeGrafter"/>
</dbReference>
<dbReference type="Pfam" id="PF25372">
    <property type="entry name" value="DUF7885"/>
    <property type="match status" value="1"/>
</dbReference>
<dbReference type="InterPro" id="IPR032675">
    <property type="entry name" value="LRR_dom_sf"/>
</dbReference>
<evidence type="ECO:0000256" key="1">
    <source>
        <dbReference type="SAM" id="MobiDB-lite"/>
    </source>
</evidence>
<sequence>MVSDECLLQLINICGNLQELDLSSCRSVTSGGFIPLGRLIKLRWLSLYRTRVADAALHNLANLCQHLRHLNLGSCVSIEDADTIVEHITASNPLLESLVLWRCRNLTSFGVLRIAEHCPHLLRLDLGWCTGVESEPSTCLRELVTRCCKIRVLSLAAIRSVTPADVDAIADSLHDSLVDLDLIGNALITQSCINRLLLHCRKLAFLDISHCPSISIFEALSLKAIYNHCDIAFYHHIPLPSPSLAMPVDPRLPRLPPPQQFPPLKLLGPQEDLDG</sequence>
<evidence type="ECO:0000313" key="4">
    <source>
        <dbReference type="Proteomes" id="UP000274429"/>
    </source>
</evidence>
<dbReference type="Gene3D" id="3.80.10.10">
    <property type="entry name" value="Ribonuclease Inhibitor"/>
    <property type="match status" value="2"/>
</dbReference>
<dbReference type="GO" id="GO:0031146">
    <property type="term" value="P:SCF-dependent proteasomal ubiquitin-dependent protein catabolic process"/>
    <property type="evidence" value="ECO:0007669"/>
    <property type="project" value="TreeGrafter"/>
</dbReference>
<dbReference type="EMBL" id="UYWX01002210">
    <property type="protein sequence ID" value="VDM22349.1"/>
    <property type="molecule type" value="Genomic_DNA"/>
</dbReference>
<organism evidence="5">
    <name type="scientific">Hydatigena taeniaeformis</name>
    <name type="common">Feline tapeworm</name>
    <name type="synonym">Taenia taeniaeformis</name>
    <dbReference type="NCBI Taxonomy" id="6205"/>
    <lineage>
        <taxon>Eukaryota</taxon>
        <taxon>Metazoa</taxon>
        <taxon>Spiralia</taxon>
        <taxon>Lophotrochozoa</taxon>
        <taxon>Platyhelminthes</taxon>
        <taxon>Cestoda</taxon>
        <taxon>Eucestoda</taxon>
        <taxon>Cyclophyllidea</taxon>
        <taxon>Taeniidae</taxon>
        <taxon>Hydatigera</taxon>
    </lineage>
</organism>
<evidence type="ECO:0000259" key="2">
    <source>
        <dbReference type="Pfam" id="PF25372"/>
    </source>
</evidence>
<evidence type="ECO:0000313" key="3">
    <source>
        <dbReference type="EMBL" id="VDM22349.1"/>
    </source>
</evidence>
<feature type="compositionally biased region" description="Low complexity" evidence="1">
    <location>
        <begin position="262"/>
        <end position="275"/>
    </location>
</feature>
<dbReference type="OrthoDB" id="6282124at2759"/>
<feature type="region of interest" description="Disordered" evidence="1">
    <location>
        <begin position="256"/>
        <end position="275"/>
    </location>
</feature>